<dbReference type="RefSeq" id="WP_066170856.1">
    <property type="nucleotide sequence ID" value="NZ_CP136137.1"/>
</dbReference>
<keyword evidence="4" id="KW-0274">FAD</keyword>
<evidence type="ECO:0000256" key="5">
    <source>
        <dbReference type="ARBA" id="ARBA00022857"/>
    </source>
</evidence>
<dbReference type="InterPro" id="IPR036188">
    <property type="entry name" value="FAD/NAD-bd_sf"/>
</dbReference>
<gene>
    <name evidence="7" type="ORF">RVF87_06675</name>
</gene>
<keyword evidence="6" id="KW-0560">Oxidoreductase</keyword>
<dbReference type="PANTHER" id="PTHR23023">
    <property type="entry name" value="DIMETHYLANILINE MONOOXYGENASE"/>
    <property type="match status" value="1"/>
</dbReference>
<keyword evidence="5" id="KW-0521">NADP</keyword>
<proteinExistence type="inferred from homology"/>
<dbReference type="EMBL" id="CP136137">
    <property type="protein sequence ID" value="WYY08738.1"/>
    <property type="molecule type" value="Genomic_DNA"/>
</dbReference>
<accession>A0ABZ2U570</accession>
<protein>
    <submittedName>
        <fullName evidence="7">NAD(P)-binding domain-containing protein</fullName>
    </submittedName>
</protein>
<evidence type="ECO:0000256" key="2">
    <source>
        <dbReference type="ARBA" id="ARBA00010139"/>
    </source>
</evidence>
<dbReference type="Pfam" id="PF00743">
    <property type="entry name" value="FMO-like"/>
    <property type="match status" value="1"/>
</dbReference>
<evidence type="ECO:0000256" key="3">
    <source>
        <dbReference type="ARBA" id="ARBA00022630"/>
    </source>
</evidence>
<dbReference type="Proteomes" id="UP001479933">
    <property type="component" value="Chromosome"/>
</dbReference>
<evidence type="ECO:0000256" key="1">
    <source>
        <dbReference type="ARBA" id="ARBA00009183"/>
    </source>
</evidence>
<evidence type="ECO:0000313" key="7">
    <source>
        <dbReference type="EMBL" id="WYY08738.1"/>
    </source>
</evidence>
<comment type="similarity">
    <text evidence="1">Belongs to the FMO family.</text>
</comment>
<organism evidence="7 8">
    <name type="scientific">Gordonia hydrophobica</name>
    <dbReference type="NCBI Taxonomy" id="40516"/>
    <lineage>
        <taxon>Bacteria</taxon>
        <taxon>Bacillati</taxon>
        <taxon>Actinomycetota</taxon>
        <taxon>Actinomycetes</taxon>
        <taxon>Mycobacteriales</taxon>
        <taxon>Gordoniaceae</taxon>
        <taxon>Gordonia</taxon>
    </lineage>
</organism>
<dbReference type="SUPFAM" id="SSF51905">
    <property type="entry name" value="FAD/NAD(P)-binding domain"/>
    <property type="match status" value="1"/>
</dbReference>
<dbReference type="PRINTS" id="PR00370">
    <property type="entry name" value="FMOXYGENASE"/>
</dbReference>
<evidence type="ECO:0000256" key="4">
    <source>
        <dbReference type="ARBA" id="ARBA00022827"/>
    </source>
</evidence>
<dbReference type="InterPro" id="IPR050346">
    <property type="entry name" value="FMO-like"/>
</dbReference>
<name>A0ABZ2U570_9ACTN</name>
<keyword evidence="8" id="KW-1185">Reference proteome</keyword>
<dbReference type="Gene3D" id="3.50.50.60">
    <property type="entry name" value="FAD/NAD(P)-binding domain"/>
    <property type="match status" value="1"/>
</dbReference>
<sequence length="464" mass="51773">MSLSTKSVNTREDVVDRSGAVAVVGAGPAGLSAARMFQVYDVEYDHFERHSGVGGLWDIDNPGTPMYESAHFISSRDMSGFFDYPMPDSFGDYPTRRQILDYTRKFAAEFGLDERIEFNNGVVSVVEDGDFWLVTPENGPTRRYRGVVCASGTNWHPRLPKHPGQFNGEVRHAVTHHSARDFVGKRVLVVGLGNSGADISCDAAQMADAAFISTRRGYHIIPKHLFGVPADQLDDGQFSLPRWLERPLMTGLLRLIVGDVRRWGLPKPDHRLFDSHPLLNSQLLHHLQHGDISVRPEILRFEGPDVVFVDGSREQIDLVLYATGYEMKIPYVESTMFEWNGDRPAQYLTAFNRDHKNLFTIGFIEINSSAYTLFDNISNMVAQYVSAQDRDPSRVVKLGKLIAEDNPDLAGGLSLIKSARHAGYVDAKAYKQTVARVLTETGFSPLVPGFADRLRKGRTVSESV</sequence>
<comment type="similarity">
    <text evidence="2">Belongs to the FAD-binding monooxygenase family.</text>
</comment>
<dbReference type="InterPro" id="IPR000960">
    <property type="entry name" value="Flavin_mOase"/>
</dbReference>
<keyword evidence="3" id="KW-0285">Flavoprotein</keyword>
<evidence type="ECO:0000256" key="6">
    <source>
        <dbReference type="ARBA" id="ARBA00023002"/>
    </source>
</evidence>
<reference evidence="7 8" key="1">
    <citation type="journal article" date="2023" name="Virus Evol.">
        <title>Computational host range prediction-The good, the bad, and the ugly.</title>
        <authorList>
            <person name="Howell A.A."/>
            <person name="Versoza C.J."/>
            <person name="Pfeifer S.P."/>
        </authorList>
    </citation>
    <scope>NUCLEOTIDE SEQUENCE [LARGE SCALE GENOMIC DNA]</scope>
    <source>
        <strain evidence="7 8">1610/1b</strain>
    </source>
</reference>
<dbReference type="InterPro" id="IPR020946">
    <property type="entry name" value="Flavin_mOase-like"/>
</dbReference>
<evidence type="ECO:0000313" key="8">
    <source>
        <dbReference type="Proteomes" id="UP001479933"/>
    </source>
</evidence>